<comment type="caution">
    <text evidence="2">The sequence shown here is derived from an EMBL/GenBank/DDBJ whole genome shotgun (WGS) entry which is preliminary data.</text>
</comment>
<proteinExistence type="predicted"/>
<gene>
    <name evidence="2" type="ORF">HHI36_000623</name>
</gene>
<dbReference type="PROSITE" id="PS50191">
    <property type="entry name" value="CRAL_TRIO"/>
    <property type="match status" value="1"/>
</dbReference>
<reference evidence="2 3" key="1">
    <citation type="journal article" date="2021" name="BMC Biol.">
        <title>Horizontally acquired antibacterial genes associated with adaptive radiation of ladybird beetles.</title>
        <authorList>
            <person name="Li H.S."/>
            <person name="Tang X.F."/>
            <person name="Huang Y.H."/>
            <person name="Xu Z.Y."/>
            <person name="Chen M.L."/>
            <person name="Du X.Y."/>
            <person name="Qiu B.Y."/>
            <person name="Chen P.T."/>
            <person name="Zhang W."/>
            <person name="Slipinski A."/>
            <person name="Escalona H.E."/>
            <person name="Waterhouse R.M."/>
            <person name="Zwick A."/>
            <person name="Pang H."/>
        </authorList>
    </citation>
    <scope>NUCLEOTIDE SEQUENCE [LARGE SCALE GENOMIC DNA]</scope>
    <source>
        <strain evidence="2">SYSU2018</strain>
    </source>
</reference>
<keyword evidence="3" id="KW-1185">Reference proteome</keyword>
<dbReference type="EMBL" id="JABFTP020000185">
    <property type="protein sequence ID" value="KAL3286110.1"/>
    <property type="molecule type" value="Genomic_DNA"/>
</dbReference>
<evidence type="ECO:0000313" key="3">
    <source>
        <dbReference type="Proteomes" id="UP001516400"/>
    </source>
</evidence>
<dbReference type="CDD" id="cd00170">
    <property type="entry name" value="SEC14"/>
    <property type="match status" value="1"/>
</dbReference>
<feature type="domain" description="CRAL-TRIO" evidence="1">
    <location>
        <begin position="43"/>
        <end position="245"/>
    </location>
</feature>
<name>A0ABD2P5I7_9CUCU</name>
<dbReference type="SUPFAM" id="SSF46938">
    <property type="entry name" value="CRAL/TRIO N-terminal domain"/>
    <property type="match status" value="1"/>
</dbReference>
<dbReference type="PANTHER" id="PTHR10174:SF222">
    <property type="entry name" value="GH10083P-RELATED"/>
    <property type="match status" value="1"/>
</dbReference>
<dbReference type="PANTHER" id="PTHR10174">
    <property type="entry name" value="ALPHA-TOCOPHEROL TRANSFER PROTEIN-RELATED"/>
    <property type="match status" value="1"/>
</dbReference>
<dbReference type="InterPro" id="IPR036865">
    <property type="entry name" value="CRAL-TRIO_dom_sf"/>
</dbReference>
<accession>A0ABD2P5I7</accession>
<evidence type="ECO:0000313" key="2">
    <source>
        <dbReference type="EMBL" id="KAL3286110.1"/>
    </source>
</evidence>
<dbReference type="Gene3D" id="3.40.525.10">
    <property type="entry name" value="CRAL-TRIO lipid binding domain"/>
    <property type="match status" value="1"/>
</dbReference>
<sequence length="294" mass="34724">MDLAVYSSRREEVLKLFGKNQDDVDSDLMILKEWSKKHPYLPLEILTDDYLERVLVKNKFSIEKAKKKIENYFILKKQFRYMFNEDNFQAVIPSKEAQFYIPILELTDNLNRVVISKVFDEENYDMKRDFTVGLVMRELMGRYDYSYGEVFIYDFSDCSSTFLTKFRPNIIIDGTTLFLEAYSARVREVHIVSKLAKSILSLLKPLMPTKIFDRIHAHDKAEDVSKYIPAKCLPKEFGGELKSLVEILHDFDETYMKIENELHTIMRTMPRGEMWMENKNYESVSGTFKQLVID</sequence>
<evidence type="ECO:0000259" key="1">
    <source>
        <dbReference type="PROSITE" id="PS50191"/>
    </source>
</evidence>
<dbReference type="PRINTS" id="PR00180">
    <property type="entry name" value="CRETINALDHBP"/>
</dbReference>
<organism evidence="2 3">
    <name type="scientific">Cryptolaemus montrouzieri</name>
    <dbReference type="NCBI Taxonomy" id="559131"/>
    <lineage>
        <taxon>Eukaryota</taxon>
        <taxon>Metazoa</taxon>
        <taxon>Ecdysozoa</taxon>
        <taxon>Arthropoda</taxon>
        <taxon>Hexapoda</taxon>
        <taxon>Insecta</taxon>
        <taxon>Pterygota</taxon>
        <taxon>Neoptera</taxon>
        <taxon>Endopterygota</taxon>
        <taxon>Coleoptera</taxon>
        <taxon>Polyphaga</taxon>
        <taxon>Cucujiformia</taxon>
        <taxon>Coccinelloidea</taxon>
        <taxon>Coccinellidae</taxon>
        <taxon>Scymninae</taxon>
        <taxon>Scymnini</taxon>
        <taxon>Cryptolaemus</taxon>
    </lineage>
</organism>
<dbReference type="InterPro" id="IPR001251">
    <property type="entry name" value="CRAL-TRIO_dom"/>
</dbReference>
<dbReference type="Pfam" id="PF00650">
    <property type="entry name" value="CRAL_TRIO"/>
    <property type="match status" value="1"/>
</dbReference>
<dbReference type="AlphaFoldDB" id="A0ABD2P5I7"/>
<dbReference type="InterPro" id="IPR036273">
    <property type="entry name" value="CRAL/TRIO_N_dom_sf"/>
</dbReference>
<dbReference type="SUPFAM" id="SSF52087">
    <property type="entry name" value="CRAL/TRIO domain"/>
    <property type="match status" value="1"/>
</dbReference>
<dbReference type="Proteomes" id="UP001516400">
    <property type="component" value="Unassembled WGS sequence"/>
</dbReference>
<protein>
    <recommendedName>
        <fullName evidence="1">CRAL-TRIO domain-containing protein</fullName>
    </recommendedName>
</protein>